<dbReference type="Pfam" id="PF16113">
    <property type="entry name" value="ECH_2"/>
    <property type="match status" value="1"/>
</dbReference>
<dbReference type="InterPro" id="IPR029045">
    <property type="entry name" value="ClpP/crotonase-like_dom_sf"/>
</dbReference>
<dbReference type="GO" id="GO:0003860">
    <property type="term" value="F:3-hydroxyisobutyryl-CoA hydrolase activity"/>
    <property type="evidence" value="ECO:0007669"/>
    <property type="project" value="UniProtKB-EC"/>
</dbReference>
<dbReference type="PANTHER" id="PTHR43176">
    <property type="entry name" value="3-HYDROXYISOBUTYRYL-COA HYDROLASE-RELATED"/>
    <property type="match status" value="1"/>
</dbReference>
<feature type="domain" description="Enoyl-CoA hydratase/isomerase" evidence="5">
    <location>
        <begin position="180"/>
        <end position="499"/>
    </location>
</feature>
<evidence type="ECO:0000256" key="1">
    <source>
        <dbReference type="ARBA" id="ARBA00001709"/>
    </source>
</evidence>
<dbReference type="EMBL" id="MK266106">
    <property type="protein sequence ID" value="AZL94699.1"/>
    <property type="molecule type" value="mRNA"/>
</dbReference>
<keyword evidence="3 6" id="KW-0378">Hydrolase</keyword>
<dbReference type="GO" id="GO:0006574">
    <property type="term" value="P:L-valine catabolic process"/>
    <property type="evidence" value="ECO:0007669"/>
    <property type="project" value="TreeGrafter"/>
</dbReference>
<protein>
    <recommendedName>
        <fullName evidence="2">3-hydroxyisobutyryl-CoA hydrolase</fullName>
        <ecNumber evidence="2">3.1.2.4</ecNumber>
    </recommendedName>
</protein>
<dbReference type="PANTHER" id="PTHR43176:SF3">
    <property type="entry name" value="3-HYDROXYISOBUTYRYL-COA HYDROLASE, MITOCHONDRIAL"/>
    <property type="match status" value="1"/>
</dbReference>
<dbReference type="InterPro" id="IPR045004">
    <property type="entry name" value="ECH_dom"/>
</dbReference>
<name>A0A3S8V3D4_9APIC</name>
<feature type="compositionally biased region" description="Low complexity" evidence="4">
    <location>
        <begin position="87"/>
        <end position="103"/>
    </location>
</feature>
<dbReference type="EC" id="3.1.2.4" evidence="2"/>
<dbReference type="CDD" id="cd06558">
    <property type="entry name" value="crotonase-like"/>
    <property type="match status" value="1"/>
</dbReference>
<feature type="region of interest" description="Disordered" evidence="4">
    <location>
        <begin position="75"/>
        <end position="108"/>
    </location>
</feature>
<accession>A0A3S8V3D4</accession>
<evidence type="ECO:0000256" key="4">
    <source>
        <dbReference type="SAM" id="MobiDB-lite"/>
    </source>
</evidence>
<dbReference type="AlphaFoldDB" id="A0A3S8V3D4"/>
<evidence type="ECO:0000259" key="5">
    <source>
        <dbReference type="Pfam" id="PF16113"/>
    </source>
</evidence>
<comment type="catalytic activity">
    <reaction evidence="1">
        <text>3-hydroxy-2-methylpropanoyl-CoA + H2O = 3-hydroxy-2-methylpropanoate + CoA + H(+)</text>
        <dbReference type="Rhea" id="RHEA:20888"/>
        <dbReference type="ChEBI" id="CHEBI:11805"/>
        <dbReference type="ChEBI" id="CHEBI:15377"/>
        <dbReference type="ChEBI" id="CHEBI:15378"/>
        <dbReference type="ChEBI" id="CHEBI:57287"/>
        <dbReference type="ChEBI" id="CHEBI:57340"/>
        <dbReference type="EC" id="3.1.2.4"/>
    </reaction>
</comment>
<evidence type="ECO:0000313" key="6">
    <source>
        <dbReference type="EMBL" id="AZL94698.1"/>
    </source>
</evidence>
<evidence type="ECO:0000256" key="3">
    <source>
        <dbReference type="ARBA" id="ARBA00022801"/>
    </source>
</evidence>
<dbReference type="Gene3D" id="3.90.226.10">
    <property type="entry name" value="2-enoyl-CoA Hydratase, Chain A, domain 1"/>
    <property type="match status" value="1"/>
</dbReference>
<evidence type="ECO:0000256" key="2">
    <source>
        <dbReference type="ARBA" id="ARBA00011915"/>
    </source>
</evidence>
<proteinExistence type="evidence at transcript level"/>
<dbReference type="InterPro" id="IPR032259">
    <property type="entry name" value="HIBYL-CoA-H"/>
</dbReference>
<sequence length="536" mass="59740">MALNTTHYQREVSYNKRINTHTSRLCLLLHLFYPYLLRYPAQTLSVHLHLLPTTPPSPSVCNSCYLHPLSTHGTHLPPTRLPPNPPTTHTSPPAHTPSRPSSSNAKMNRLSHLTRTLSSRSTRSAMNDSTRCFNDAYKSNICNANQTKEFNTLHKLAAPKEYQADGLSLTIHHNGVCQYEIQRPKQLNAINHDIVTAMTAFFTAADKLQYCKAIIMTGAGNKSFCAGGDIRQASSSPPEYAIKFFALEYLTDYLTSITNKPMLSIWKGFVMGGGVGISLFGRYRIATDDTIFSMPETVIGFFPDCGVTSQLCKIKCGVGLYAGLTAARLNAHDVMKYGLATHFIPQTEMSQFLNELNQTNLGDEEEAVKSIEIILNKYSDNAFERLTPNIGDDIENGMNVYSSKASSFQDFYSILKANEGDSFCQQTLQHMSNKSPLSCAVYWRQYHLCKSNNMSLLDALKLEYRLAQTFVLKDPNFKEGVRATLVDKDNKPKWSHTFASPNLDEDAASLFDNPNAIDMETALSMQGGPTLANYVM</sequence>
<reference evidence="6" key="1">
    <citation type="journal article" date="2018" name="Genome Biol. Evol.">
        <title>Nephromyces encodes a urate metabolism pathway and predicted peroxisomes, demonstrating these are not ancient losses of apicomplexans.</title>
        <authorList>
            <person name="Paight C."/>
            <person name="Slamovits C.H."/>
            <person name="Saffo M.B."/>
            <person name="Lane C.E."/>
        </authorList>
    </citation>
    <scope>NUCLEOTIDE SEQUENCE</scope>
    <source>
        <strain evidence="6">Neph312</strain>
        <strain evidence="7">Neph337</strain>
    </source>
</reference>
<organism evidence="6">
    <name type="scientific">Nephromyces sp. MMRI</name>
    <dbReference type="NCBI Taxonomy" id="2496275"/>
    <lineage>
        <taxon>Eukaryota</taxon>
        <taxon>Sar</taxon>
        <taxon>Alveolata</taxon>
        <taxon>Apicomplexa</taxon>
        <taxon>Aconoidasida</taxon>
        <taxon>Nephromycida</taxon>
        <taxon>Nephromyces</taxon>
    </lineage>
</organism>
<evidence type="ECO:0000313" key="7">
    <source>
        <dbReference type="EMBL" id="AZL94699.1"/>
    </source>
</evidence>
<dbReference type="SUPFAM" id="SSF52096">
    <property type="entry name" value="ClpP/crotonase"/>
    <property type="match status" value="1"/>
</dbReference>
<dbReference type="EMBL" id="MK266081">
    <property type="protein sequence ID" value="AZL94698.1"/>
    <property type="molecule type" value="mRNA"/>
</dbReference>